<reference evidence="2" key="1">
    <citation type="submission" date="2018-12" db="EMBL/GenBank/DDBJ databases">
        <title>Tengunoibacter tsumagoiensis gen. nov., sp. nov., Dictyobacter kobayashii sp. nov., D. alpinus sp. nov., and D. joshuensis sp. nov. and description of Dictyobacteraceae fam. nov. within the order Ktedonobacterales isolated from Tengu-no-mugimeshi.</title>
        <authorList>
            <person name="Wang C.M."/>
            <person name="Zheng Y."/>
            <person name="Sakai Y."/>
            <person name="Toyoda A."/>
            <person name="Minakuchi Y."/>
            <person name="Abe K."/>
            <person name="Yokota A."/>
            <person name="Yabe S."/>
        </authorList>
    </citation>
    <scope>NUCLEOTIDE SEQUENCE [LARGE SCALE GENOMIC DNA]</scope>
    <source>
        <strain evidence="2">Uno16</strain>
    </source>
</reference>
<organism evidence="1 2">
    <name type="scientific">Dictyobacter alpinus</name>
    <dbReference type="NCBI Taxonomy" id="2014873"/>
    <lineage>
        <taxon>Bacteria</taxon>
        <taxon>Bacillati</taxon>
        <taxon>Chloroflexota</taxon>
        <taxon>Ktedonobacteria</taxon>
        <taxon>Ktedonobacterales</taxon>
        <taxon>Dictyobacteraceae</taxon>
        <taxon>Dictyobacter</taxon>
    </lineage>
</organism>
<keyword evidence="2" id="KW-1185">Reference proteome</keyword>
<gene>
    <name evidence="1" type="ORF">KDA_47480</name>
</gene>
<protein>
    <recommendedName>
        <fullName evidence="3">Glycosyl transferase</fullName>
    </recommendedName>
</protein>
<dbReference type="InterPro" id="IPR029044">
    <property type="entry name" value="Nucleotide-diphossugar_trans"/>
</dbReference>
<proteinExistence type="predicted"/>
<dbReference type="EMBL" id="BIFT01000002">
    <property type="protein sequence ID" value="GCE29264.1"/>
    <property type="molecule type" value="Genomic_DNA"/>
</dbReference>
<dbReference type="OrthoDB" id="114108at2"/>
<dbReference type="AlphaFoldDB" id="A0A402BD52"/>
<dbReference type="Proteomes" id="UP000287171">
    <property type="component" value="Unassembled WGS sequence"/>
</dbReference>
<sequence length="287" mass="32482">MQRHFKFFICTRDRPHMLERCVKNLAYAFNTLSSEAHAVCYIFDDSTDVDVSRSIYRKWNGQQVLNFSIIVIEARLQDNIFRRLSNLAPHHEEALHAFCKTLGQGEWDLAGVRNFAFLYAYACSDEDDLLVFVDDDILFQSSMYHTHAISINGSEVLRTLEASTPPKAVKASGVYYLGRADIAVCEHIQLTMEDMRIAIEQKDADQKQLAALHVLLEDIMLFPQTLPTRLNLPGMQLIERGPGISGAALATTPASLRSHGLMRTYNEDWARATACRPSSIPAYQRLL</sequence>
<name>A0A402BD52_9CHLR</name>
<evidence type="ECO:0008006" key="3">
    <source>
        <dbReference type="Google" id="ProtNLM"/>
    </source>
</evidence>
<evidence type="ECO:0000313" key="2">
    <source>
        <dbReference type="Proteomes" id="UP000287171"/>
    </source>
</evidence>
<evidence type="ECO:0000313" key="1">
    <source>
        <dbReference type="EMBL" id="GCE29264.1"/>
    </source>
</evidence>
<dbReference type="RefSeq" id="WP_126629561.1">
    <property type="nucleotide sequence ID" value="NZ_BIFT01000002.1"/>
</dbReference>
<comment type="caution">
    <text evidence="1">The sequence shown here is derived from an EMBL/GenBank/DDBJ whole genome shotgun (WGS) entry which is preliminary data.</text>
</comment>
<accession>A0A402BD52</accession>
<dbReference type="SUPFAM" id="SSF53448">
    <property type="entry name" value="Nucleotide-diphospho-sugar transferases"/>
    <property type="match status" value="1"/>
</dbReference>